<dbReference type="Gramene" id="TraesNOR2A03G00821600.1">
    <property type="protein sequence ID" value="TraesNOR2A03G00821600.1"/>
    <property type="gene ID" value="TraesNOR2A03G00821600"/>
</dbReference>
<reference evidence="3" key="2">
    <citation type="submission" date="2018-10" db="UniProtKB">
        <authorList>
            <consortium name="EnsemblPlants"/>
        </authorList>
    </citation>
    <scope>IDENTIFICATION</scope>
</reference>
<dbReference type="Gramene" id="TraesJUL2A03G00819890.1">
    <property type="protein sequence ID" value="TraesJUL2A03G00819890.1"/>
    <property type="gene ID" value="TraesJUL2A03G00819890"/>
</dbReference>
<dbReference type="Gene3D" id="3.80.10.10">
    <property type="entry name" value="Ribonuclease Inhibitor"/>
    <property type="match status" value="1"/>
</dbReference>
<dbReference type="PANTHER" id="PTHR34145:SF76">
    <property type="entry name" value="FBD DOMAIN-CONTAINING PROTEIN"/>
    <property type="match status" value="1"/>
</dbReference>
<dbReference type="Pfam" id="PF00646">
    <property type="entry name" value="F-box"/>
    <property type="match status" value="1"/>
</dbReference>
<dbReference type="InterPro" id="IPR036047">
    <property type="entry name" value="F-box-like_dom_sf"/>
</dbReference>
<dbReference type="OrthoDB" id="594804at2759"/>
<dbReference type="InterPro" id="IPR001810">
    <property type="entry name" value="F-box_dom"/>
</dbReference>
<dbReference type="Pfam" id="PF23622">
    <property type="entry name" value="LRR_At1g61320_AtMIF1"/>
    <property type="match status" value="1"/>
</dbReference>
<dbReference type="InterPro" id="IPR055357">
    <property type="entry name" value="LRR_At1g61320_AtMIF1"/>
</dbReference>
<dbReference type="STRING" id="4565.A0A3B6B896"/>
<feature type="domain" description="At1g61320/AtMIF1 LRR" evidence="2">
    <location>
        <begin position="131"/>
        <end position="450"/>
    </location>
</feature>
<dbReference type="EnsemblPlants" id="TraesCS2A02G575000.1">
    <property type="protein sequence ID" value="TraesCS2A02G575000.1"/>
    <property type="gene ID" value="TraesCS2A02G575000"/>
</dbReference>
<feature type="domain" description="F-box" evidence="1">
    <location>
        <begin position="33"/>
        <end position="65"/>
    </location>
</feature>
<proteinExistence type="predicted"/>
<dbReference type="SUPFAM" id="SSF81383">
    <property type="entry name" value="F-box domain"/>
    <property type="match status" value="1"/>
</dbReference>
<dbReference type="InterPro" id="IPR053772">
    <property type="entry name" value="At1g61320/At1g61330-like"/>
</dbReference>
<dbReference type="Gramene" id="TraesCS2A02G575000.1">
    <property type="protein sequence ID" value="TraesCS2A02G575000.1"/>
    <property type="gene ID" value="TraesCS2A02G575000"/>
</dbReference>
<evidence type="ECO:0000259" key="1">
    <source>
        <dbReference type="Pfam" id="PF00646"/>
    </source>
</evidence>
<reference evidence="3" key="1">
    <citation type="submission" date="2018-08" db="EMBL/GenBank/DDBJ databases">
        <authorList>
            <person name="Rossello M."/>
        </authorList>
    </citation>
    <scope>NUCLEOTIDE SEQUENCE [LARGE SCALE GENOMIC DNA]</scope>
    <source>
        <strain evidence="3">cv. Chinese Spring</strain>
    </source>
</reference>
<dbReference type="GeneID" id="123186683"/>
<dbReference type="OMA" id="CKLSGPN"/>
<evidence type="ECO:0000313" key="3">
    <source>
        <dbReference type="EnsemblPlants" id="TraesCS2A02G575000.1"/>
    </source>
</evidence>
<dbReference type="RefSeq" id="XP_044454333.1">
    <property type="nucleotide sequence ID" value="XM_044598398.1"/>
</dbReference>
<dbReference type="PANTHER" id="PTHR34145">
    <property type="entry name" value="OS02G0105600 PROTEIN"/>
    <property type="match status" value="1"/>
</dbReference>
<evidence type="ECO:0000259" key="2">
    <source>
        <dbReference type="Pfam" id="PF23622"/>
    </source>
</evidence>
<dbReference type="Gramene" id="TraesWEE_scaffold_076486_01G000100.1">
    <property type="protein sequence ID" value="TraesWEE_scaffold_076486_01G000100.1"/>
    <property type="gene ID" value="TraesWEE_scaffold_076486_01G000100"/>
</dbReference>
<organism evidence="3">
    <name type="scientific">Triticum aestivum</name>
    <name type="common">Wheat</name>
    <dbReference type="NCBI Taxonomy" id="4565"/>
    <lineage>
        <taxon>Eukaryota</taxon>
        <taxon>Viridiplantae</taxon>
        <taxon>Streptophyta</taxon>
        <taxon>Embryophyta</taxon>
        <taxon>Tracheophyta</taxon>
        <taxon>Spermatophyta</taxon>
        <taxon>Magnoliopsida</taxon>
        <taxon>Liliopsida</taxon>
        <taxon>Poales</taxon>
        <taxon>Poaceae</taxon>
        <taxon>BOP clade</taxon>
        <taxon>Pooideae</taxon>
        <taxon>Triticodae</taxon>
        <taxon>Triticeae</taxon>
        <taxon>Triticinae</taxon>
        <taxon>Triticum</taxon>
    </lineage>
</organism>
<keyword evidence="4" id="KW-1185">Reference proteome</keyword>
<dbReference type="Gramene" id="TraesPARA_EIv1.0_0333500.1">
    <property type="protein sequence ID" value="TraesPARA_EIv1.0_0333500.1.CDS"/>
    <property type="gene ID" value="TraesPARA_EIv1.0_0333500"/>
</dbReference>
<dbReference type="InterPro" id="IPR032675">
    <property type="entry name" value="LRR_dom_sf"/>
</dbReference>
<dbReference type="SUPFAM" id="SSF52047">
    <property type="entry name" value="RNI-like"/>
    <property type="match status" value="1"/>
</dbReference>
<protein>
    <submittedName>
        <fullName evidence="3">Uncharacterized protein</fullName>
    </submittedName>
</protein>
<dbReference type="AlphaFoldDB" id="A0A3B6B896"/>
<gene>
    <name evidence="3" type="primary">LOC123186683</name>
</gene>
<dbReference type="Gramene" id="TraesLDM2A03G00816380.1">
    <property type="protein sequence ID" value="TraesLDM2A03G00816380.1"/>
    <property type="gene ID" value="TraesLDM2A03G00816380"/>
</dbReference>
<sequence length="506" mass="57540">MDKPNSQECAVRNKNDASSSKRIVGSKVAMELHLLSTDILRYIFSRLSLKQAVRMSVLSREWRRLGICHPDLVFTENTLFGSDTTTSTDQESMTAEFITRVDNVLHPLWSTSTMTTTTVDRFVIKFGLGRHQMHHIDRWINFCTASMAKHIGLDLRGRNGFEHPEYIVPLCKLSGQNGSCVKSLHMADVCLKPPPRFCGITNLKKLSLHRVSMDAGDLQCLLLSCARLESLSLDFCPLLSFTMHQQLCRLKYLSVRECAVGMIQLQAPNLTTFEFDDCLTQIVLNESSKLSEATFVFKSSSYNWCVDAFDYILTELPTSIPYVHKLLLHLVIGYQVQNFSKSNTTFINLWHLNLNIDITYNQLDADWVTGLVYLLELAPLLEELELHIECDRSSDAVPARIVKAAPGPLHRHLRSAHITGFCDLMGIAELALYILGNATVLERMVVDPVVRMDYGYPYTGQFYSVSKARSSLEAARPSFTEQELHDREFARKHLDREEFRHILTIL</sequence>
<dbReference type="Proteomes" id="UP000019116">
    <property type="component" value="Chromosome 2A"/>
</dbReference>
<name>A0A3B6B896_WHEAT</name>
<evidence type="ECO:0000313" key="4">
    <source>
        <dbReference type="Proteomes" id="UP000019116"/>
    </source>
</evidence>
<dbReference type="Gramene" id="TraesCS2A03G1331800.1">
    <property type="protein sequence ID" value="TraesCS2A03G1331800.1.CDS"/>
    <property type="gene ID" value="TraesCS2A03G1331800"/>
</dbReference>
<accession>A0A3B6B896</accession>